<feature type="transmembrane region" description="Helical" evidence="2">
    <location>
        <begin position="47"/>
        <end position="66"/>
    </location>
</feature>
<feature type="region of interest" description="Disordered" evidence="1">
    <location>
        <begin position="202"/>
        <end position="263"/>
    </location>
</feature>
<keyword evidence="4" id="KW-1185">Reference proteome</keyword>
<keyword evidence="2" id="KW-0812">Transmembrane</keyword>
<feature type="compositionally biased region" description="Polar residues" evidence="1">
    <location>
        <begin position="364"/>
        <end position="388"/>
    </location>
</feature>
<evidence type="ECO:0008006" key="5">
    <source>
        <dbReference type="Google" id="ProtNLM"/>
    </source>
</evidence>
<comment type="caution">
    <text evidence="3">The sequence shown here is derived from an EMBL/GenBank/DDBJ whole genome shotgun (WGS) entry which is preliminary data.</text>
</comment>
<feature type="transmembrane region" description="Helical" evidence="2">
    <location>
        <begin position="20"/>
        <end position="41"/>
    </location>
</feature>
<evidence type="ECO:0000313" key="4">
    <source>
        <dbReference type="Proteomes" id="UP001054837"/>
    </source>
</evidence>
<keyword evidence="2" id="KW-0472">Membrane</keyword>
<evidence type="ECO:0000256" key="2">
    <source>
        <dbReference type="SAM" id="Phobius"/>
    </source>
</evidence>
<protein>
    <recommendedName>
        <fullName evidence="5">Transmembrane protein</fullName>
    </recommendedName>
</protein>
<accession>A0AAV4WF37</accession>
<evidence type="ECO:0000256" key="1">
    <source>
        <dbReference type="SAM" id="MobiDB-lite"/>
    </source>
</evidence>
<keyword evidence="2" id="KW-1133">Transmembrane helix</keyword>
<name>A0AAV4WF37_9ARAC</name>
<dbReference type="AlphaFoldDB" id="A0AAV4WF37"/>
<sequence>MLPNSDNNTSERTTIVLVDFLLEIACFLVTICGMIVTVYLYDMNNCFYVVLVNTVVEVFLFCALLWSRRHFYFETTENIVSEPPQEATTNYQLLEDELSETSSIQRFREFVTSSSSQRAPLDYSLVPETSMKHPASVCSSMTQPAAVCSSMTHPAAVCSSMTHPAAVCSSMTHPAAVCSSMTHPAAVCSSMKQPVAVCSSMTQSSTSSERDSQVPEAKTISQKPLDYSHKSRQRAQPQAAKRMAESATRGRGNQQQTSVPRRFAWHGIVNDSFQIDDDEKLGVRKEQKDAATSNIRMDTSATSQELSTSHTALLQQRMTVERCISVQNPVYQCGTSPIDMFEHVKSNENQNDVNSGNILRRETQIQSNPSAGESNTNADPPRRNTQNIPVNPQQRVLSIHAVEMMSRVDGSAETLLDAMATCHNLSPNEWTTAWNFAQKGYAPETIASILGLRLTDETIDEDTESEEIVV</sequence>
<feature type="region of interest" description="Disordered" evidence="1">
    <location>
        <begin position="363"/>
        <end position="388"/>
    </location>
</feature>
<reference evidence="3 4" key="1">
    <citation type="submission" date="2021-06" db="EMBL/GenBank/DDBJ databases">
        <title>Caerostris darwini draft genome.</title>
        <authorList>
            <person name="Kono N."/>
            <person name="Arakawa K."/>
        </authorList>
    </citation>
    <scope>NUCLEOTIDE SEQUENCE [LARGE SCALE GENOMIC DNA]</scope>
</reference>
<organism evidence="3 4">
    <name type="scientific">Caerostris darwini</name>
    <dbReference type="NCBI Taxonomy" id="1538125"/>
    <lineage>
        <taxon>Eukaryota</taxon>
        <taxon>Metazoa</taxon>
        <taxon>Ecdysozoa</taxon>
        <taxon>Arthropoda</taxon>
        <taxon>Chelicerata</taxon>
        <taxon>Arachnida</taxon>
        <taxon>Araneae</taxon>
        <taxon>Araneomorphae</taxon>
        <taxon>Entelegynae</taxon>
        <taxon>Araneoidea</taxon>
        <taxon>Araneidae</taxon>
        <taxon>Caerostris</taxon>
    </lineage>
</organism>
<dbReference type="EMBL" id="BPLQ01014490">
    <property type="protein sequence ID" value="GIY80223.1"/>
    <property type="molecule type" value="Genomic_DNA"/>
</dbReference>
<gene>
    <name evidence="3" type="ORF">CDAR_19051</name>
</gene>
<dbReference type="Proteomes" id="UP001054837">
    <property type="component" value="Unassembled WGS sequence"/>
</dbReference>
<proteinExistence type="predicted"/>
<evidence type="ECO:0000313" key="3">
    <source>
        <dbReference type="EMBL" id="GIY80223.1"/>
    </source>
</evidence>